<feature type="transmembrane region" description="Helical" evidence="8">
    <location>
        <begin position="306"/>
        <end position="323"/>
    </location>
</feature>
<evidence type="ECO:0000313" key="10">
    <source>
        <dbReference type="Proteomes" id="UP000580568"/>
    </source>
</evidence>
<comment type="caution">
    <text evidence="9">The sequence shown here is derived from an EMBL/GenBank/DDBJ whole genome shotgun (WGS) entry which is preliminary data.</text>
</comment>
<keyword evidence="2" id="KW-0813">Transport</keyword>
<dbReference type="EMBL" id="BLZR01000001">
    <property type="protein sequence ID" value="GFP74654.1"/>
    <property type="molecule type" value="Genomic_DNA"/>
</dbReference>
<evidence type="ECO:0000256" key="4">
    <source>
        <dbReference type="ARBA" id="ARBA00022692"/>
    </source>
</evidence>
<organism evidence="9 10">
    <name type="scientific">Clostridium fungisolvens</name>
    <dbReference type="NCBI Taxonomy" id="1604897"/>
    <lineage>
        <taxon>Bacteria</taxon>
        <taxon>Bacillati</taxon>
        <taxon>Bacillota</taxon>
        <taxon>Clostridia</taxon>
        <taxon>Eubacteriales</taxon>
        <taxon>Clostridiaceae</taxon>
        <taxon>Clostridium</taxon>
    </lineage>
</organism>
<feature type="transmembrane region" description="Helical" evidence="8">
    <location>
        <begin position="118"/>
        <end position="138"/>
    </location>
</feature>
<feature type="transmembrane region" description="Helical" evidence="8">
    <location>
        <begin position="382"/>
        <end position="401"/>
    </location>
</feature>
<feature type="transmembrane region" description="Helical" evidence="8">
    <location>
        <begin position="277"/>
        <end position="294"/>
    </location>
</feature>
<dbReference type="SUPFAM" id="SSF103473">
    <property type="entry name" value="MFS general substrate transporter"/>
    <property type="match status" value="1"/>
</dbReference>
<reference evidence="9 10" key="1">
    <citation type="submission" date="2020-07" db="EMBL/GenBank/DDBJ databases">
        <title>A new beta-1,3-glucan-decomposing anaerobic bacterium isolated from anoxic soil subjected to biological soil disinfestation.</title>
        <authorList>
            <person name="Ueki A."/>
            <person name="Tonouchi A."/>
        </authorList>
    </citation>
    <scope>NUCLEOTIDE SEQUENCE [LARGE SCALE GENOMIC DNA]</scope>
    <source>
        <strain evidence="9 10">TW1</strain>
    </source>
</reference>
<dbReference type="InterPro" id="IPR039672">
    <property type="entry name" value="MFS_2"/>
</dbReference>
<evidence type="ECO:0000256" key="1">
    <source>
        <dbReference type="ARBA" id="ARBA00004651"/>
    </source>
</evidence>
<evidence type="ECO:0000256" key="2">
    <source>
        <dbReference type="ARBA" id="ARBA00022448"/>
    </source>
</evidence>
<dbReference type="InterPro" id="IPR018043">
    <property type="entry name" value="Na/Gal_symport_CS"/>
</dbReference>
<dbReference type="PANTHER" id="PTHR11328">
    <property type="entry name" value="MAJOR FACILITATOR SUPERFAMILY DOMAIN-CONTAINING PROTEIN"/>
    <property type="match status" value="1"/>
</dbReference>
<feature type="transmembrane region" description="Helical" evidence="8">
    <location>
        <begin position="20"/>
        <end position="44"/>
    </location>
</feature>
<keyword evidence="4 8" id="KW-0812">Transmembrane</keyword>
<dbReference type="Gene3D" id="1.20.1250.20">
    <property type="entry name" value="MFS general substrate transporter like domains"/>
    <property type="match status" value="2"/>
</dbReference>
<feature type="transmembrane region" description="Helical" evidence="8">
    <location>
        <begin position="159"/>
        <end position="179"/>
    </location>
</feature>
<protein>
    <submittedName>
        <fullName evidence="9">Putative symporter YjmB</fullName>
    </submittedName>
</protein>
<dbReference type="PANTHER" id="PTHR11328:SF24">
    <property type="entry name" value="MAJOR FACILITATOR SUPERFAMILY (MFS) PROFILE DOMAIN-CONTAINING PROTEIN"/>
    <property type="match status" value="1"/>
</dbReference>
<feature type="transmembrane region" description="Helical" evidence="8">
    <location>
        <begin position="91"/>
        <end position="112"/>
    </location>
</feature>
<keyword evidence="5" id="KW-0769">Symport</keyword>
<evidence type="ECO:0000256" key="8">
    <source>
        <dbReference type="SAM" id="Phobius"/>
    </source>
</evidence>
<dbReference type="GO" id="GO:0006814">
    <property type="term" value="P:sodium ion transport"/>
    <property type="evidence" value="ECO:0007669"/>
    <property type="project" value="InterPro"/>
</dbReference>
<keyword evidence="10" id="KW-1185">Reference proteome</keyword>
<evidence type="ECO:0000256" key="5">
    <source>
        <dbReference type="ARBA" id="ARBA00022847"/>
    </source>
</evidence>
<name>A0A6V8SBP2_9CLOT</name>
<feature type="transmembrane region" description="Helical" evidence="8">
    <location>
        <begin position="191"/>
        <end position="213"/>
    </location>
</feature>
<feature type="transmembrane region" description="Helical" evidence="8">
    <location>
        <begin position="329"/>
        <end position="353"/>
    </location>
</feature>
<dbReference type="Pfam" id="PF13347">
    <property type="entry name" value="MFS_2"/>
    <property type="match status" value="1"/>
</dbReference>
<keyword evidence="6 8" id="KW-1133">Transmembrane helix</keyword>
<dbReference type="NCBIfam" id="TIGR00792">
    <property type="entry name" value="gph"/>
    <property type="match status" value="1"/>
</dbReference>
<feature type="transmembrane region" description="Helical" evidence="8">
    <location>
        <begin position="240"/>
        <end position="257"/>
    </location>
</feature>
<sequence length="459" mass="51288">MINNIEGKNSTRNFGLRDKIGYMFGDFGNDFFFIFASAFLMVFYTDVFGISPAITGMVFMIARLWDAFMDVAVGRFIDSRPATKNGKFKPWILRFAPILLVFGVMMFIKIPGMSNQFYLVYAFATYIIWGSLYSAVNIPYGSMASVISSDPVERASLSTFRSIGASLAAMVITTVVPMVVFVGNKANSSRFFIVAVIMAVLAMICYTLCYMLSTERVVATTQKKGNLLVSIKGLLKNKPFITIVCASLVLVIAMLLTNSLNTYLYKDYFKDTKALSLSGFITILNLLIVAPMITPLSKKFGKKESASAALLFSAISYFLLFLIPTKNAYLFVVLSFLGNWGYNYFNFMIWAFVTDTIDYQEYRTEIREDGTVYSVFSFMRKIGQAIAGAMGGLALSMAGYVAKAPQQTAEVAANIRKYATLTPAVTYFIVFLIIFFLYPMTKEALTEIQAELERRRAAR</sequence>
<keyword evidence="3" id="KW-1003">Cell membrane</keyword>
<dbReference type="GO" id="GO:0008643">
    <property type="term" value="P:carbohydrate transport"/>
    <property type="evidence" value="ECO:0007669"/>
    <property type="project" value="InterPro"/>
</dbReference>
<evidence type="ECO:0000313" key="9">
    <source>
        <dbReference type="EMBL" id="GFP74654.1"/>
    </source>
</evidence>
<proteinExistence type="predicted"/>
<dbReference type="AlphaFoldDB" id="A0A6V8SBP2"/>
<accession>A0A6V8SBP2</accession>
<dbReference type="GO" id="GO:0015293">
    <property type="term" value="F:symporter activity"/>
    <property type="evidence" value="ECO:0007669"/>
    <property type="project" value="UniProtKB-KW"/>
</dbReference>
<dbReference type="RefSeq" id="WP_183276205.1">
    <property type="nucleotide sequence ID" value="NZ_BLZR01000001.1"/>
</dbReference>
<keyword evidence="7 8" id="KW-0472">Membrane</keyword>
<evidence type="ECO:0000256" key="6">
    <source>
        <dbReference type="ARBA" id="ARBA00022989"/>
    </source>
</evidence>
<dbReference type="GO" id="GO:0005886">
    <property type="term" value="C:plasma membrane"/>
    <property type="evidence" value="ECO:0007669"/>
    <property type="project" value="UniProtKB-SubCell"/>
</dbReference>
<evidence type="ECO:0000256" key="7">
    <source>
        <dbReference type="ARBA" id="ARBA00023136"/>
    </source>
</evidence>
<comment type="subcellular location">
    <subcellularLocation>
        <location evidence="1">Cell membrane</location>
        <topology evidence="1">Multi-pass membrane protein</topology>
    </subcellularLocation>
</comment>
<dbReference type="Proteomes" id="UP000580568">
    <property type="component" value="Unassembled WGS sequence"/>
</dbReference>
<feature type="transmembrane region" description="Helical" evidence="8">
    <location>
        <begin position="421"/>
        <end position="438"/>
    </location>
</feature>
<dbReference type="InterPro" id="IPR036259">
    <property type="entry name" value="MFS_trans_sf"/>
</dbReference>
<dbReference type="PROSITE" id="PS00872">
    <property type="entry name" value="NA_GALACTOSIDE_SYMP"/>
    <property type="match status" value="1"/>
</dbReference>
<dbReference type="CDD" id="cd17332">
    <property type="entry name" value="MFS_MelB_like"/>
    <property type="match status" value="1"/>
</dbReference>
<evidence type="ECO:0000256" key="3">
    <source>
        <dbReference type="ARBA" id="ARBA00022475"/>
    </source>
</evidence>
<dbReference type="InterPro" id="IPR001927">
    <property type="entry name" value="Na/Gal_symport"/>
</dbReference>
<gene>
    <name evidence="9" type="ORF">bsdtw1_00709</name>
</gene>